<proteinExistence type="inferred from homology"/>
<evidence type="ECO:0000256" key="5">
    <source>
        <dbReference type="ARBA" id="ARBA00022741"/>
    </source>
</evidence>
<keyword evidence="3 7" id="KW-0963">Cytoplasm</keyword>
<dbReference type="EMBL" id="JBAKFJ010000001">
    <property type="protein sequence ID" value="MEX0385515.1"/>
    <property type="molecule type" value="Genomic_DNA"/>
</dbReference>
<feature type="binding site" evidence="7">
    <location>
        <begin position="115"/>
        <end position="121"/>
    </location>
    <ligand>
        <name>ATP</name>
        <dbReference type="ChEBI" id="CHEBI:30616"/>
    </ligand>
</feature>
<keyword evidence="7 8" id="KW-0133">Cell shape</keyword>
<dbReference type="Pfam" id="PF21799">
    <property type="entry name" value="MurD-like_N"/>
    <property type="match status" value="1"/>
</dbReference>
<dbReference type="Pfam" id="PF02875">
    <property type="entry name" value="Mur_ligase_C"/>
    <property type="match status" value="1"/>
</dbReference>
<evidence type="ECO:0000256" key="2">
    <source>
        <dbReference type="ARBA" id="ARBA00004752"/>
    </source>
</evidence>
<dbReference type="InterPro" id="IPR013221">
    <property type="entry name" value="Mur_ligase_cen"/>
</dbReference>
<dbReference type="InterPro" id="IPR004101">
    <property type="entry name" value="Mur_ligase_C"/>
</dbReference>
<keyword evidence="6 7" id="KW-0067">ATP-binding</keyword>
<evidence type="ECO:0000259" key="9">
    <source>
        <dbReference type="Pfam" id="PF02875"/>
    </source>
</evidence>
<gene>
    <name evidence="7 11" type="primary">murD</name>
    <name evidence="11" type="ORF">V6X64_00715</name>
</gene>
<accession>A0ABV3S849</accession>
<evidence type="ECO:0000256" key="3">
    <source>
        <dbReference type="ARBA" id="ARBA00022490"/>
    </source>
</evidence>
<evidence type="ECO:0000313" key="11">
    <source>
        <dbReference type="EMBL" id="MEX0385515.1"/>
    </source>
</evidence>
<keyword evidence="7 8" id="KW-0131">Cell cycle</keyword>
<keyword evidence="7 8" id="KW-0132">Cell division</keyword>
<reference evidence="11 12" key="1">
    <citation type="submission" date="2024-02" db="EMBL/GenBank/DDBJ databases">
        <title>New especies of Spiribacter isolated from saline water.</title>
        <authorList>
            <person name="Leon M.J."/>
            <person name="De La Haba R."/>
            <person name="Sanchez-Porro C."/>
            <person name="Ventosa A."/>
        </authorList>
    </citation>
    <scope>NUCLEOTIDE SEQUENCE [LARGE SCALE GENOMIC DNA]</scope>
    <source>
        <strain evidence="12">ag22IC4-227</strain>
    </source>
</reference>
<dbReference type="SUPFAM" id="SSF51984">
    <property type="entry name" value="MurCD N-terminal domain"/>
    <property type="match status" value="1"/>
</dbReference>
<dbReference type="PANTHER" id="PTHR43692:SF1">
    <property type="entry name" value="UDP-N-ACETYLMURAMOYLALANINE--D-GLUTAMATE LIGASE"/>
    <property type="match status" value="1"/>
</dbReference>
<evidence type="ECO:0000313" key="12">
    <source>
        <dbReference type="Proteomes" id="UP001556653"/>
    </source>
</evidence>
<keyword evidence="5 7" id="KW-0547">Nucleotide-binding</keyword>
<protein>
    <recommendedName>
        <fullName evidence="7 8">UDP-N-acetylmuramoylalanine--D-glutamate ligase</fullName>
        <ecNumber evidence="7 8">6.3.2.9</ecNumber>
    </recommendedName>
    <alternativeName>
        <fullName evidence="7">D-glutamic acid-adding enzyme</fullName>
    </alternativeName>
    <alternativeName>
        <fullName evidence="7">UDP-N-acetylmuramoyl-L-alanyl-D-glutamate synthetase</fullName>
    </alternativeName>
</protein>
<dbReference type="RefSeq" id="WP_367966000.1">
    <property type="nucleotide sequence ID" value="NZ_JBAKFJ010000001.1"/>
</dbReference>
<keyword evidence="7 8" id="KW-0573">Peptidoglycan synthesis</keyword>
<evidence type="ECO:0000256" key="1">
    <source>
        <dbReference type="ARBA" id="ARBA00004496"/>
    </source>
</evidence>
<keyword evidence="4 7" id="KW-0436">Ligase</keyword>
<evidence type="ECO:0000256" key="8">
    <source>
        <dbReference type="RuleBase" id="RU003664"/>
    </source>
</evidence>
<comment type="subcellular location">
    <subcellularLocation>
        <location evidence="1 7 8">Cytoplasm</location>
    </subcellularLocation>
</comment>
<dbReference type="InterPro" id="IPR005762">
    <property type="entry name" value="MurD"/>
</dbReference>
<comment type="pathway">
    <text evidence="2 7 8">Cell wall biogenesis; peptidoglycan biosynthesis.</text>
</comment>
<dbReference type="Gene3D" id="3.90.190.20">
    <property type="entry name" value="Mur ligase, C-terminal domain"/>
    <property type="match status" value="1"/>
</dbReference>
<dbReference type="PROSITE" id="PS51257">
    <property type="entry name" value="PROKAR_LIPOPROTEIN"/>
    <property type="match status" value="1"/>
</dbReference>
<dbReference type="HAMAP" id="MF_00639">
    <property type="entry name" value="MurD"/>
    <property type="match status" value="1"/>
</dbReference>
<dbReference type="Gene3D" id="3.40.1190.10">
    <property type="entry name" value="Mur-like, catalytic domain"/>
    <property type="match status" value="1"/>
</dbReference>
<evidence type="ECO:0000256" key="6">
    <source>
        <dbReference type="ARBA" id="ARBA00022840"/>
    </source>
</evidence>
<evidence type="ECO:0000256" key="4">
    <source>
        <dbReference type="ARBA" id="ARBA00022598"/>
    </source>
</evidence>
<dbReference type="NCBIfam" id="TIGR01087">
    <property type="entry name" value="murD"/>
    <property type="match status" value="1"/>
</dbReference>
<keyword evidence="12" id="KW-1185">Reference proteome</keyword>
<dbReference type="Gene3D" id="3.40.50.720">
    <property type="entry name" value="NAD(P)-binding Rossmann-like Domain"/>
    <property type="match status" value="1"/>
</dbReference>
<dbReference type="InterPro" id="IPR036565">
    <property type="entry name" value="Mur-like_cat_sf"/>
</dbReference>
<dbReference type="Proteomes" id="UP001556653">
    <property type="component" value="Unassembled WGS sequence"/>
</dbReference>
<dbReference type="EC" id="6.3.2.9" evidence="7 8"/>
<keyword evidence="7 8" id="KW-0961">Cell wall biogenesis/degradation</keyword>
<dbReference type="GO" id="GO:0008764">
    <property type="term" value="F:UDP-N-acetylmuramoylalanine-D-glutamate ligase activity"/>
    <property type="evidence" value="ECO:0007669"/>
    <property type="project" value="UniProtKB-EC"/>
</dbReference>
<dbReference type="SUPFAM" id="SSF53623">
    <property type="entry name" value="MurD-like peptide ligases, catalytic domain"/>
    <property type="match status" value="1"/>
</dbReference>
<sequence length="448" mass="47081">MRRVTELDAVVLGLGASGFASACHLAAAGQRVAIIDSRDQPPREAELRDRYPGIPVHTGGFDDALIARAAEIVISPGLDPRHPAIREARRRGQSVIGEVELFARSVDAPVMAITGSNGKSTVTRMLAAMAGSAGVDAVAGGNLGPPALTLLESRPDAALFILELSSFQLESTVSLKPQVAAVLNLSPDHLDRYDGMAEYAAAKARILQGAGHAVLNADDDWVRGMDDGSTPVSWFSAGQASGAARWRLGHVDGVDWLMHDDQPLLQQRALPAMGRHNALNALAALAMGEAASWPMPSMCRALEAFQPLPHRGEQLGIHCDRRWINDSKATNAASAAAAVAGMEQPVVLIAGGDAKGQSFELLAAALAERGRAAVVFGRDADALARALASSAPVECVADLKTAVEAARRLSRPGDAVLLSPACASLDQYTDYRARGEHFRALVEALADE</sequence>
<dbReference type="InterPro" id="IPR036615">
    <property type="entry name" value="Mur_ligase_C_dom_sf"/>
</dbReference>
<comment type="similarity">
    <text evidence="7">Belongs to the MurCDEF family.</text>
</comment>
<comment type="catalytic activity">
    <reaction evidence="7 8">
        <text>UDP-N-acetyl-alpha-D-muramoyl-L-alanine + D-glutamate + ATP = UDP-N-acetyl-alpha-D-muramoyl-L-alanyl-D-glutamate + ADP + phosphate + H(+)</text>
        <dbReference type="Rhea" id="RHEA:16429"/>
        <dbReference type="ChEBI" id="CHEBI:15378"/>
        <dbReference type="ChEBI" id="CHEBI:29986"/>
        <dbReference type="ChEBI" id="CHEBI:30616"/>
        <dbReference type="ChEBI" id="CHEBI:43474"/>
        <dbReference type="ChEBI" id="CHEBI:83898"/>
        <dbReference type="ChEBI" id="CHEBI:83900"/>
        <dbReference type="ChEBI" id="CHEBI:456216"/>
        <dbReference type="EC" id="6.3.2.9"/>
    </reaction>
</comment>
<dbReference type="Pfam" id="PF08245">
    <property type="entry name" value="Mur_ligase_M"/>
    <property type="match status" value="1"/>
</dbReference>
<evidence type="ECO:0000259" key="10">
    <source>
        <dbReference type="Pfam" id="PF08245"/>
    </source>
</evidence>
<dbReference type="SUPFAM" id="SSF53244">
    <property type="entry name" value="MurD-like peptide ligases, peptide-binding domain"/>
    <property type="match status" value="1"/>
</dbReference>
<organism evidence="11 12">
    <name type="scientific">Spiribacter onubensis</name>
    <dbReference type="NCBI Taxonomy" id="3122420"/>
    <lineage>
        <taxon>Bacteria</taxon>
        <taxon>Pseudomonadati</taxon>
        <taxon>Pseudomonadota</taxon>
        <taxon>Gammaproteobacteria</taxon>
        <taxon>Chromatiales</taxon>
        <taxon>Ectothiorhodospiraceae</taxon>
        <taxon>Spiribacter</taxon>
    </lineage>
</organism>
<dbReference type="PANTHER" id="PTHR43692">
    <property type="entry name" value="UDP-N-ACETYLMURAMOYLALANINE--D-GLUTAMATE LIGASE"/>
    <property type="match status" value="1"/>
</dbReference>
<feature type="domain" description="Mur ligase C-terminal" evidence="9">
    <location>
        <begin position="310"/>
        <end position="422"/>
    </location>
</feature>
<evidence type="ECO:0000256" key="7">
    <source>
        <dbReference type="HAMAP-Rule" id="MF_00639"/>
    </source>
</evidence>
<comment type="function">
    <text evidence="7 8">Cell wall formation. Catalyzes the addition of glutamate to the nucleotide precursor UDP-N-acetylmuramoyl-L-alanine (UMA).</text>
</comment>
<name>A0ABV3S849_9GAMM</name>
<comment type="caution">
    <text evidence="11">The sequence shown here is derived from an EMBL/GenBank/DDBJ whole genome shotgun (WGS) entry which is preliminary data.</text>
</comment>
<feature type="domain" description="Mur ligase central" evidence="10">
    <location>
        <begin position="113"/>
        <end position="287"/>
    </location>
</feature>